<feature type="binding site" evidence="1">
    <location>
        <position position="30"/>
    </location>
    <ligand>
        <name>substrate</name>
    </ligand>
</feature>
<dbReference type="InterPro" id="IPR013078">
    <property type="entry name" value="His_Pase_superF_clade-1"/>
</dbReference>
<dbReference type="Proteomes" id="UP000051311">
    <property type="component" value="Unassembled WGS sequence"/>
</dbReference>
<proteinExistence type="predicted"/>
<dbReference type="EMBL" id="AZEL01000053">
    <property type="protein sequence ID" value="KRL20888.1"/>
    <property type="molecule type" value="Genomic_DNA"/>
</dbReference>
<dbReference type="STRING" id="1423748.FC37_GL001737"/>
<evidence type="ECO:0000313" key="3">
    <source>
        <dbReference type="Proteomes" id="UP000051311"/>
    </source>
</evidence>
<evidence type="ECO:0000313" key="2">
    <source>
        <dbReference type="EMBL" id="KRL20888.1"/>
    </source>
</evidence>
<dbReference type="Gene3D" id="3.40.50.1240">
    <property type="entry name" value="Phosphoglycerate mutase-like"/>
    <property type="match status" value="1"/>
</dbReference>
<gene>
    <name evidence="2" type="ORF">FC37_GL001737</name>
</gene>
<organism evidence="2 3">
    <name type="scientific">Lactobacillus gallinarum DSM 10532 = JCM 2011</name>
    <dbReference type="NCBI Taxonomy" id="1423748"/>
    <lineage>
        <taxon>Bacteria</taxon>
        <taxon>Bacillati</taxon>
        <taxon>Bacillota</taxon>
        <taxon>Bacilli</taxon>
        <taxon>Lactobacillales</taxon>
        <taxon>Lactobacillaceae</taxon>
        <taxon>Lactobacillus</taxon>
    </lineage>
</organism>
<dbReference type="SUPFAM" id="SSF53254">
    <property type="entry name" value="Phosphoglycerate mutase-like"/>
    <property type="match status" value="1"/>
</dbReference>
<protein>
    <recommendedName>
        <fullName evidence="4">Phosphoglycerate mutase</fullName>
    </recommendedName>
</protein>
<name>A0A0R1NWR6_9LACO</name>
<accession>A0A0R1NWR6</accession>
<evidence type="ECO:0008006" key="4">
    <source>
        <dbReference type="Google" id="ProtNLM"/>
    </source>
</evidence>
<dbReference type="PATRIC" id="fig|1423748.3.peg.1805"/>
<dbReference type="AlphaFoldDB" id="A0A0R1NWR6"/>
<dbReference type="InterPro" id="IPR029033">
    <property type="entry name" value="His_PPase_superfam"/>
</dbReference>
<feature type="binding site" evidence="1">
    <location>
        <begin position="53"/>
        <end position="56"/>
    </location>
    <ligand>
        <name>substrate</name>
    </ligand>
</feature>
<evidence type="ECO:0000256" key="1">
    <source>
        <dbReference type="PIRSR" id="PIRSR613078-2"/>
    </source>
</evidence>
<sequence>MGIRQVEMARDYFQKNNIHFDKAFSSTQERACDTLEIATDHQMPYKRLKDLREKCYGIFEGRDEFLLPWNYNNPNVDPTMEKDEDVVNRMHRAVVEILDNINDGETALIVGHGDILAKYVRDVADPNFAGFANASIVKLSVDGKNVHLDKYVWPAEGLKQI</sequence>
<dbReference type="eggNOG" id="COG0406">
    <property type="taxonomic scope" value="Bacteria"/>
</dbReference>
<dbReference type="Pfam" id="PF00300">
    <property type="entry name" value="His_Phos_1"/>
    <property type="match status" value="1"/>
</dbReference>
<dbReference type="CDD" id="cd07067">
    <property type="entry name" value="HP_PGM_like"/>
    <property type="match status" value="1"/>
</dbReference>
<comment type="caution">
    <text evidence="2">The sequence shown here is derived from an EMBL/GenBank/DDBJ whole genome shotgun (WGS) entry which is preliminary data.</text>
</comment>
<reference evidence="2 3" key="1">
    <citation type="journal article" date="2015" name="Genome Announc.">
        <title>Expanding the biotechnology potential of lactobacilli through comparative genomics of 213 strains and associated genera.</title>
        <authorList>
            <person name="Sun Z."/>
            <person name="Harris H.M."/>
            <person name="McCann A."/>
            <person name="Guo C."/>
            <person name="Argimon S."/>
            <person name="Zhang W."/>
            <person name="Yang X."/>
            <person name="Jeffery I.B."/>
            <person name="Cooney J.C."/>
            <person name="Kagawa T.F."/>
            <person name="Liu W."/>
            <person name="Song Y."/>
            <person name="Salvetti E."/>
            <person name="Wrobel A."/>
            <person name="Rasinkangas P."/>
            <person name="Parkhill J."/>
            <person name="Rea M.C."/>
            <person name="O'Sullivan O."/>
            <person name="Ritari J."/>
            <person name="Douillard F.P."/>
            <person name="Paul Ross R."/>
            <person name="Yang R."/>
            <person name="Briner A.E."/>
            <person name="Felis G.E."/>
            <person name="de Vos W.M."/>
            <person name="Barrangou R."/>
            <person name="Klaenhammer T.R."/>
            <person name="Caufield P.W."/>
            <person name="Cui Y."/>
            <person name="Zhang H."/>
            <person name="O'Toole P.W."/>
        </authorList>
    </citation>
    <scope>NUCLEOTIDE SEQUENCE [LARGE SCALE GENOMIC DNA]</scope>
    <source>
        <strain evidence="2 3">DSM 10532</strain>
    </source>
</reference>